<gene>
    <name evidence="1" type="ORF">RBWH47_01651</name>
</gene>
<dbReference type="Proteomes" id="UP000006222">
    <property type="component" value="Unassembled WGS sequence"/>
</dbReference>
<dbReference type="AlphaFoldDB" id="F2ALD8"/>
<dbReference type="PATRIC" id="fig|991778.3.peg.497"/>
<proteinExistence type="predicted"/>
<organism evidence="1 2">
    <name type="scientific">Rhodopirellula baltica WH47</name>
    <dbReference type="NCBI Taxonomy" id="991778"/>
    <lineage>
        <taxon>Bacteria</taxon>
        <taxon>Pseudomonadati</taxon>
        <taxon>Planctomycetota</taxon>
        <taxon>Planctomycetia</taxon>
        <taxon>Pirellulales</taxon>
        <taxon>Pirellulaceae</taxon>
        <taxon>Rhodopirellula</taxon>
    </lineage>
</organism>
<sequence length="49" mass="5618">MTLLRRLRDSFRFAGDCDSFSYTIPRLQPMCPGEGLTSKNQEKNPNRLG</sequence>
<reference evidence="1 2" key="1">
    <citation type="journal article" date="2013" name="Mar. Genomics">
        <title>Expression of sulfatases in Rhodopirellula baltica and the diversity of sulfatases in the genus Rhodopirellula.</title>
        <authorList>
            <person name="Wegner C.E."/>
            <person name="Richter-Heitmann T."/>
            <person name="Klindworth A."/>
            <person name="Klockow C."/>
            <person name="Richter M."/>
            <person name="Achstetter T."/>
            <person name="Glockner F.O."/>
            <person name="Harder J."/>
        </authorList>
    </citation>
    <scope>NUCLEOTIDE SEQUENCE [LARGE SCALE GENOMIC DNA]</scope>
    <source>
        <strain evidence="1 2">WH47</strain>
    </source>
</reference>
<protein>
    <submittedName>
        <fullName evidence="1">Uncharacterized protein</fullName>
    </submittedName>
</protein>
<accession>F2ALD8</accession>
<evidence type="ECO:0000313" key="2">
    <source>
        <dbReference type="Proteomes" id="UP000006222"/>
    </source>
</evidence>
<name>F2ALD8_RHOBT</name>
<dbReference type="EMBL" id="AFAR01000024">
    <property type="protein sequence ID" value="EGF29514.1"/>
    <property type="molecule type" value="Genomic_DNA"/>
</dbReference>
<evidence type="ECO:0000313" key="1">
    <source>
        <dbReference type="EMBL" id="EGF29514.1"/>
    </source>
</evidence>
<comment type="caution">
    <text evidence="1">The sequence shown here is derived from an EMBL/GenBank/DDBJ whole genome shotgun (WGS) entry which is preliminary data.</text>
</comment>